<keyword evidence="4" id="KW-1185">Reference proteome</keyword>
<dbReference type="InParanoid" id="D8TQF1"/>
<dbReference type="Proteomes" id="UP000001058">
    <property type="component" value="Unassembled WGS sequence"/>
</dbReference>
<dbReference type="GeneID" id="9624973"/>
<gene>
    <name evidence="3" type="ORF">VOLCADRAFT_103971</name>
</gene>
<evidence type="ECO:0000256" key="2">
    <source>
        <dbReference type="SAM" id="MobiDB-lite"/>
    </source>
</evidence>
<sequence>MQCAQKPRCQHIRYCIVKLMAQLDEDIKNLQLQIKATEDKQNTCEDKKELDYLREKERQLREKELVLLKMQCDEKKPHWTPCSPSCDSETKSRSTRAAPCPGSASEPRDAPETPPEGSSQPQYDKCTSGHDHRPDSADAANLHACIPAVQALSSAWGASRGASNSSRGGGSVGRLVRRTALIAVSLLVFNIGGTAAWRRGVAVVAAAAASHPALQMTTTVLTASSTT</sequence>
<reference evidence="3 4" key="1">
    <citation type="journal article" date="2010" name="Science">
        <title>Genomic analysis of organismal complexity in the multicellular green alga Volvox carteri.</title>
        <authorList>
            <person name="Prochnik S.E."/>
            <person name="Umen J."/>
            <person name="Nedelcu A.M."/>
            <person name="Hallmann A."/>
            <person name="Miller S.M."/>
            <person name="Nishii I."/>
            <person name="Ferris P."/>
            <person name="Kuo A."/>
            <person name="Mitros T."/>
            <person name="Fritz-Laylin L.K."/>
            <person name="Hellsten U."/>
            <person name="Chapman J."/>
            <person name="Simakov O."/>
            <person name="Rensing S.A."/>
            <person name="Terry A."/>
            <person name="Pangilinan J."/>
            <person name="Kapitonov V."/>
            <person name="Jurka J."/>
            <person name="Salamov A."/>
            <person name="Shapiro H."/>
            <person name="Schmutz J."/>
            <person name="Grimwood J."/>
            <person name="Lindquist E."/>
            <person name="Lucas S."/>
            <person name="Grigoriev I.V."/>
            <person name="Schmitt R."/>
            <person name="Kirk D."/>
            <person name="Rokhsar D.S."/>
        </authorList>
    </citation>
    <scope>NUCLEOTIDE SEQUENCE [LARGE SCALE GENOMIC DNA]</scope>
    <source>
        <strain evidence="4">f. Nagariensis / Eve</strain>
    </source>
</reference>
<feature type="compositionally biased region" description="Basic and acidic residues" evidence="2">
    <location>
        <begin position="127"/>
        <end position="136"/>
    </location>
</feature>
<evidence type="ECO:0000313" key="3">
    <source>
        <dbReference type="EMBL" id="EFJ50522.1"/>
    </source>
</evidence>
<feature type="region of interest" description="Disordered" evidence="2">
    <location>
        <begin position="76"/>
        <end position="137"/>
    </location>
</feature>
<evidence type="ECO:0000313" key="4">
    <source>
        <dbReference type="Proteomes" id="UP000001058"/>
    </source>
</evidence>
<keyword evidence="1" id="KW-0175">Coiled coil</keyword>
<dbReference type="KEGG" id="vcn:VOLCADRAFT_103971"/>
<accession>D8TQF1</accession>
<organism evidence="4">
    <name type="scientific">Volvox carteri f. nagariensis</name>
    <dbReference type="NCBI Taxonomy" id="3068"/>
    <lineage>
        <taxon>Eukaryota</taxon>
        <taxon>Viridiplantae</taxon>
        <taxon>Chlorophyta</taxon>
        <taxon>core chlorophytes</taxon>
        <taxon>Chlorophyceae</taxon>
        <taxon>CS clade</taxon>
        <taxon>Chlamydomonadales</taxon>
        <taxon>Volvocaceae</taxon>
        <taxon>Volvox</taxon>
    </lineage>
</organism>
<proteinExistence type="predicted"/>
<name>D8TQF1_VOLCA</name>
<feature type="coiled-coil region" evidence="1">
    <location>
        <begin position="20"/>
        <end position="73"/>
    </location>
</feature>
<dbReference type="AlphaFoldDB" id="D8TQF1"/>
<evidence type="ECO:0000256" key="1">
    <source>
        <dbReference type="SAM" id="Coils"/>
    </source>
</evidence>
<dbReference type="RefSeq" id="XP_002948647.1">
    <property type="nucleotide sequence ID" value="XM_002948601.1"/>
</dbReference>
<protein>
    <submittedName>
        <fullName evidence="3">Uncharacterized protein</fullName>
    </submittedName>
</protein>
<dbReference type="EMBL" id="GL378331">
    <property type="protein sequence ID" value="EFJ50522.1"/>
    <property type="molecule type" value="Genomic_DNA"/>
</dbReference>